<evidence type="ECO:0000313" key="1">
    <source>
        <dbReference type="EMBL" id="AGM15683.1"/>
    </source>
</evidence>
<dbReference type="EMBL" id="KC662249">
    <property type="protein sequence ID" value="AGM15683.1"/>
    <property type="molecule type" value="Genomic_DNA"/>
</dbReference>
<organism evidence="1 2">
    <name type="scientific">Phaeocystis globosa virus PgV-16T</name>
    <dbReference type="NCBI Taxonomy" id="3071227"/>
    <lineage>
        <taxon>Viruses</taxon>
        <taxon>Varidnaviria</taxon>
        <taxon>Bamfordvirae</taxon>
        <taxon>Nucleocytoviricota</taxon>
        <taxon>Megaviricetes</taxon>
        <taxon>Imitervirales</taxon>
        <taxon>Mesomimiviridae</taxon>
        <taxon>Tethysvirus</taxon>
        <taxon>Tethysvirus hollandense</taxon>
    </lineage>
</organism>
<name>A0AC59EXK4_9VIRU</name>
<evidence type="ECO:0000313" key="2">
    <source>
        <dbReference type="Proteomes" id="UP000204225"/>
    </source>
</evidence>
<dbReference type="Proteomes" id="UP000204225">
    <property type="component" value="Segment"/>
</dbReference>
<gene>
    <name evidence="1" type="ORF">PGCG_00372</name>
</gene>
<keyword evidence="2" id="KW-1185">Reference proteome</keyword>
<protein>
    <submittedName>
        <fullName evidence="1">Uncharacterized protein</fullName>
    </submittedName>
</protein>
<reference evidence="1 2" key="1">
    <citation type="journal article" date="2013" name="Proc. Natl. Acad. Sci. U.S.A.">
        <title>Genome of Phaeocystis globosa virus PgV-16T highlights the common ancestry of the largest known DNA viruses infecting eukaryotes.</title>
        <authorList>
            <person name="Santini S."/>
            <person name="Jeudy S."/>
            <person name="Bartoli J."/>
            <person name="Poirot O."/>
            <person name="Lescot M."/>
            <person name="Abergel C."/>
            <person name="Barbe V."/>
            <person name="Wommack K.E."/>
            <person name="Noordeloos A.A."/>
            <person name="Brussaard C.P."/>
            <person name="Claverie J.M."/>
        </authorList>
    </citation>
    <scope>NUCLEOTIDE SEQUENCE [LARGE SCALE GENOMIC DNA]</scope>
    <source>
        <strain evidence="1 2">16T</strain>
    </source>
</reference>
<proteinExistence type="predicted"/>
<accession>A0AC59EXK4</accession>
<sequence>MVKIVKIENKETIQYGKINNLHILDIFGEELPFNKLKDKQNQKYTDLTVENIYLEDVYLISIYFDDKVVLHKKYRKNHSCDMFYYLHQLELESDSDTDTGK</sequence>